<dbReference type="AlphaFoldDB" id="A0A956RQ18"/>
<dbReference type="PROSITE" id="PS50110">
    <property type="entry name" value="RESPONSE_REGULATORY"/>
    <property type="match status" value="1"/>
</dbReference>
<dbReference type="GO" id="GO:0000976">
    <property type="term" value="F:transcription cis-regulatory region binding"/>
    <property type="evidence" value="ECO:0007669"/>
    <property type="project" value="TreeGrafter"/>
</dbReference>
<protein>
    <recommendedName>
        <fullName evidence="2">histidine kinase</fullName>
        <ecNumber evidence="2">2.7.13.3</ecNumber>
    </recommendedName>
</protein>
<dbReference type="PROSITE" id="PS50887">
    <property type="entry name" value="GGDEF"/>
    <property type="match status" value="1"/>
</dbReference>
<dbReference type="CDD" id="cd01949">
    <property type="entry name" value="GGDEF"/>
    <property type="match status" value="1"/>
</dbReference>
<accession>A0A956RQ18</accession>
<dbReference type="Pfam" id="PF00990">
    <property type="entry name" value="GGDEF"/>
    <property type="match status" value="1"/>
</dbReference>
<dbReference type="InterPro" id="IPR043128">
    <property type="entry name" value="Rev_trsase/Diguanyl_cyclase"/>
</dbReference>
<dbReference type="GO" id="GO:0004673">
    <property type="term" value="F:protein histidine kinase activity"/>
    <property type="evidence" value="ECO:0007669"/>
    <property type="project" value="UniProtKB-EC"/>
</dbReference>
<dbReference type="GO" id="GO:0005524">
    <property type="term" value="F:ATP binding"/>
    <property type="evidence" value="ECO:0007669"/>
    <property type="project" value="UniProtKB-KW"/>
</dbReference>
<dbReference type="NCBIfam" id="TIGR00254">
    <property type="entry name" value="GGDEF"/>
    <property type="match status" value="1"/>
</dbReference>
<comment type="catalytic activity">
    <reaction evidence="1">
        <text>ATP + protein L-histidine = ADP + protein N-phospho-L-histidine.</text>
        <dbReference type="EC" id="2.7.13.3"/>
    </reaction>
</comment>
<keyword evidence="11" id="KW-0804">Transcription</keyword>
<gene>
    <name evidence="15" type="ORF">KC729_12350</name>
</gene>
<keyword evidence="8" id="KW-0902">Two-component regulatory system</keyword>
<evidence type="ECO:0000256" key="11">
    <source>
        <dbReference type="ARBA" id="ARBA00023163"/>
    </source>
</evidence>
<keyword evidence="4" id="KW-0808">Transferase</keyword>
<evidence type="ECO:0000256" key="12">
    <source>
        <dbReference type="PROSITE-ProRule" id="PRU00169"/>
    </source>
</evidence>
<evidence type="ECO:0000256" key="6">
    <source>
        <dbReference type="ARBA" id="ARBA00022777"/>
    </source>
</evidence>
<feature type="modified residue" description="4-aspartylphosphate" evidence="12">
    <location>
        <position position="62"/>
    </location>
</feature>
<dbReference type="SMART" id="SM00267">
    <property type="entry name" value="GGDEF"/>
    <property type="match status" value="1"/>
</dbReference>
<evidence type="ECO:0000256" key="3">
    <source>
        <dbReference type="ARBA" id="ARBA00022553"/>
    </source>
</evidence>
<dbReference type="EMBL" id="JAGQHR010000392">
    <property type="protein sequence ID" value="MCA9728470.1"/>
    <property type="molecule type" value="Genomic_DNA"/>
</dbReference>
<name>A0A956RQ18_UNCEI</name>
<dbReference type="Gene3D" id="3.30.70.270">
    <property type="match status" value="1"/>
</dbReference>
<evidence type="ECO:0000259" key="13">
    <source>
        <dbReference type="PROSITE" id="PS50110"/>
    </source>
</evidence>
<keyword evidence="5" id="KW-0547">Nucleotide-binding</keyword>
<dbReference type="PANTHER" id="PTHR48111:SF1">
    <property type="entry name" value="TWO-COMPONENT RESPONSE REGULATOR ORR33"/>
    <property type="match status" value="1"/>
</dbReference>
<dbReference type="InterPro" id="IPR011006">
    <property type="entry name" value="CheY-like_superfamily"/>
</dbReference>
<evidence type="ECO:0000313" key="16">
    <source>
        <dbReference type="Proteomes" id="UP000697710"/>
    </source>
</evidence>
<keyword evidence="7" id="KW-0067">ATP-binding</keyword>
<evidence type="ECO:0000256" key="2">
    <source>
        <dbReference type="ARBA" id="ARBA00012438"/>
    </source>
</evidence>
<feature type="domain" description="GGDEF" evidence="14">
    <location>
        <begin position="162"/>
        <end position="315"/>
    </location>
</feature>
<evidence type="ECO:0000256" key="1">
    <source>
        <dbReference type="ARBA" id="ARBA00000085"/>
    </source>
</evidence>
<keyword evidence="10" id="KW-0238">DNA-binding</keyword>
<dbReference type="Gene3D" id="3.40.50.2300">
    <property type="match status" value="1"/>
</dbReference>
<keyword evidence="3 12" id="KW-0597">Phosphoprotein</keyword>
<dbReference type="PANTHER" id="PTHR48111">
    <property type="entry name" value="REGULATOR OF RPOS"/>
    <property type="match status" value="1"/>
</dbReference>
<dbReference type="GO" id="GO:0032993">
    <property type="term" value="C:protein-DNA complex"/>
    <property type="evidence" value="ECO:0007669"/>
    <property type="project" value="TreeGrafter"/>
</dbReference>
<comment type="caution">
    <text evidence="15">The sequence shown here is derived from an EMBL/GenBank/DDBJ whole genome shotgun (WGS) entry which is preliminary data.</text>
</comment>
<dbReference type="SUPFAM" id="SSF52172">
    <property type="entry name" value="CheY-like"/>
    <property type="match status" value="1"/>
</dbReference>
<reference evidence="15" key="1">
    <citation type="submission" date="2020-04" db="EMBL/GenBank/DDBJ databases">
        <authorList>
            <person name="Zhang T."/>
        </authorList>
    </citation>
    <scope>NUCLEOTIDE SEQUENCE</scope>
    <source>
        <strain evidence="15">HKST-UBA01</strain>
    </source>
</reference>
<evidence type="ECO:0000256" key="10">
    <source>
        <dbReference type="ARBA" id="ARBA00023125"/>
    </source>
</evidence>
<dbReference type="InterPro" id="IPR000160">
    <property type="entry name" value="GGDEF_dom"/>
</dbReference>
<dbReference type="EC" id="2.7.13.3" evidence="2"/>
<dbReference type="GO" id="GO:0005829">
    <property type="term" value="C:cytosol"/>
    <property type="evidence" value="ECO:0007669"/>
    <property type="project" value="TreeGrafter"/>
</dbReference>
<keyword evidence="9" id="KW-0805">Transcription regulation</keyword>
<dbReference type="FunFam" id="3.40.50.2300:FF:000121">
    <property type="entry name" value="Sensor histidine kinase RcsC"/>
    <property type="match status" value="1"/>
</dbReference>
<evidence type="ECO:0000256" key="4">
    <source>
        <dbReference type="ARBA" id="ARBA00022679"/>
    </source>
</evidence>
<dbReference type="InterPro" id="IPR029787">
    <property type="entry name" value="Nucleotide_cyclase"/>
</dbReference>
<dbReference type="SUPFAM" id="SSF55073">
    <property type="entry name" value="Nucleotide cyclase"/>
    <property type="match status" value="1"/>
</dbReference>
<evidence type="ECO:0000256" key="9">
    <source>
        <dbReference type="ARBA" id="ARBA00023015"/>
    </source>
</evidence>
<evidence type="ECO:0000256" key="8">
    <source>
        <dbReference type="ARBA" id="ARBA00023012"/>
    </source>
</evidence>
<dbReference type="CDD" id="cd17574">
    <property type="entry name" value="REC_OmpR"/>
    <property type="match status" value="1"/>
</dbReference>
<sequence length="318" mass="36137">MSAEARVLDDSPRLLVVEDDPDLRKILKAVLLREGYKVQEAGDGEEALRVIDASQPDLILLDVMMPKMDGRQVCQRLKANARTSQIPIIMLTAMSESDDRVRGLDLGANDYITKPYEQRELLMRVRNLLDWGRLQRDANPLTGLPGNQRIEAQISRRIAGGEPFVFMYLDVDHFKAYNDFYSYQKGDQVIRVLSLILRDVVEHDGSADDFVGHIGGDDFVVIVHPDHAEAVGEEILARFDREVPMLYNATDRERGYIETSNRQGGLQRYPLMTLTIAAVSNQLREITHVAQVSDIAAELKRFGKEQERSVMIWDRRGE</sequence>
<evidence type="ECO:0000256" key="7">
    <source>
        <dbReference type="ARBA" id="ARBA00022840"/>
    </source>
</evidence>
<dbReference type="Proteomes" id="UP000697710">
    <property type="component" value="Unassembled WGS sequence"/>
</dbReference>
<proteinExistence type="predicted"/>
<organism evidence="15 16">
    <name type="scientific">Eiseniibacteriota bacterium</name>
    <dbReference type="NCBI Taxonomy" id="2212470"/>
    <lineage>
        <taxon>Bacteria</taxon>
        <taxon>Candidatus Eiseniibacteriota</taxon>
    </lineage>
</organism>
<dbReference type="Pfam" id="PF00072">
    <property type="entry name" value="Response_reg"/>
    <property type="match status" value="1"/>
</dbReference>
<evidence type="ECO:0000313" key="15">
    <source>
        <dbReference type="EMBL" id="MCA9728470.1"/>
    </source>
</evidence>
<dbReference type="InterPro" id="IPR039420">
    <property type="entry name" value="WalR-like"/>
</dbReference>
<keyword evidence="6" id="KW-0418">Kinase</keyword>
<reference evidence="15" key="2">
    <citation type="journal article" date="2021" name="Microbiome">
        <title>Successional dynamics and alternative stable states in a saline activated sludge microbial community over 9 years.</title>
        <authorList>
            <person name="Wang Y."/>
            <person name="Ye J."/>
            <person name="Ju F."/>
            <person name="Liu L."/>
            <person name="Boyd J.A."/>
            <person name="Deng Y."/>
            <person name="Parks D.H."/>
            <person name="Jiang X."/>
            <person name="Yin X."/>
            <person name="Woodcroft B.J."/>
            <person name="Tyson G.W."/>
            <person name="Hugenholtz P."/>
            <person name="Polz M.F."/>
            <person name="Zhang T."/>
        </authorList>
    </citation>
    <scope>NUCLEOTIDE SEQUENCE</scope>
    <source>
        <strain evidence="15">HKST-UBA01</strain>
    </source>
</reference>
<feature type="domain" description="Response regulatory" evidence="13">
    <location>
        <begin position="13"/>
        <end position="129"/>
    </location>
</feature>
<dbReference type="GO" id="GO:0006355">
    <property type="term" value="P:regulation of DNA-templated transcription"/>
    <property type="evidence" value="ECO:0007669"/>
    <property type="project" value="TreeGrafter"/>
</dbReference>
<dbReference type="InterPro" id="IPR001789">
    <property type="entry name" value="Sig_transdc_resp-reg_receiver"/>
</dbReference>
<evidence type="ECO:0000259" key="14">
    <source>
        <dbReference type="PROSITE" id="PS50887"/>
    </source>
</evidence>
<dbReference type="SMART" id="SM00448">
    <property type="entry name" value="REC"/>
    <property type="match status" value="1"/>
</dbReference>
<dbReference type="GO" id="GO:0000156">
    <property type="term" value="F:phosphorelay response regulator activity"/>
    <property type="evidence" value="ECO:0007669"/>
    <property type="project" value="TreeGrafter"/>
</dbReference>
<evidence type="ECO:0000256" key="5">
    <source>
        <dbReference type="ARBA" id="ARBA00022741"/>
    </source>
</evidence>